<comment type="caution">
    <text evidence="1">The sequence shown here is derived from an EMBL/GenBank/DDBJ whole genome shotgun (WGS) entry which is preliminary data.</text>
</comment>
<gene>
    <name evidence="1" type="ORF">OTU49_008069</name>
</gene>
<dbReference type="Proteomes" id="UP001445076">
    <property type="component" value="Unassembled WGS sequence"/>
</dbReference>
<evidence type="ECO:0000313" key="2">
    <source>
        <dbReference type="Proteomes" id="UP001445076"/>
    </source>
</evidence>
<organism evidence="1 2">
    <name type="scientific">Cherax quadricarinatus</name>
    <name type="common">Australian red claw crayfish</name>
    <dbReference type="NCBI Taxonomy" id="27406"/>
    <lineage>
        <taxon>Eukaryota</taxon>
        <taxon>Metazoa</taxon>
        <taxon>Ecdysozoa</taxon>
        <taxon>Arthropoda</taxon>
        <taxon>Crustacea</taxon>
        <taxon>Multicrustacea</taxon>
        <taxon>Malacostraca</taxon>
        <taxon>Eumalacostraca</taxon>
        <taxon>Eucarida</taxon>
        <taxon>Decapoda</taxon>
        <taxon>Pleocyemata</taxon>
        <taxon>Astacidea</taxon>
        <taxon>Parastacoidea</taxon>
        <taxon>Parastacidae</taxon>
        <taxon>Cherax</taxon>
    </lineage>
</organism>
<reference evidence="1 2" key="1">
    <citation type="journal article" date="2024" name="BMC Genomics">
        <title>Genome assembly of redclaw crayfish (Cherax quadricarinatus) provides insights into its immune adaptation and hypoxia tolerance.</title>
        <authorList>
            <person name="Liu Z."/>
            <person name="Zheng J."/>
            <person name="Li H."/>
            <person name="Fang K."/>
            <person name="Wang S."/>
            <person name="He J."/>
            <person name="Zhou D."/>
            <person name="Weng S."/>
            <person name="Chi M."/>
            <person name="Gu Z."/>
            <person name="He J."/>
            <person name="Li F."/>
            <person name="Wang M."/>
        </authorList>
    </citation>
    <scope>NUCLEOTIDE SEQUENCE [LARGE SCALE GENOMIC DNA]</scope>
    <source>
        <strain evidence="1">ZL_2023a</strain>
    </source>
</reference>
<sequence>MTYSNKLLHFNEKAATVLHFDLGQCSTFKWLVGLLTLNINMIMVYNTEKKIGSLQPIDDIRVIKAAYHQSSILQSLKQELQYSIFSTYQYTYAPFSVHAFE</sequence>
<accession>A0AAW0YAW0</accession>
<keyword evidence="2" id="KW-1185">Reference proteome</keyword>
<proteinExistence type="predicted"/>
<name>A0AAW0YAW0_CHEQU</name>
<dbReference type="EMBL" id="JARKIK010000001">
    <property type="protein sequence ID" value="KAK8754018.1"/>
    <property type="molecule type" value="Genomic_DNA"/>
</dbReference>
<evidence type="ECO:0000313" key="1">
    <source>
        <dbReference type="EMBL" id="KAK8754018.1"/>
    </source>
</evidence>
<dbReference type="AlphaFoldDB" id="A0AAW0YAW0"/>
<protein>
    <submittedName>
        <fullName evidence="1">Uncharacterized protein</fullName>
    </submittedName>
</protein>